<sequence>MQQCVVGDFDLSVCLRLRHRHMNQPDAHAYTRNSVAFCSVIHAKGTAFTHLVKKSMPTIRNFLYPEAKGVGPRMSSPHCSNDHGD</sequence>
<dbReference type="Proteomes" id="UP001279734">
    <property type="component" value="Unassembled WGS sequence"/>
</dbReference>
<reference evidence="1" key="1">
    <citation type="submission" date="2023-05" db="EMBL/GenBank/DDBJ databases">
        <title>Nepenthes gracilis genome sequencing.</title>
        <authorList>
            <person name="Fukushima K."/>
        </authorList>
    </citation>
    <scope>NUCLEOTIDE SEQUENCE</scope>
    <source>
        <strain evidence="1">SING2019-196</strain>
    </source>
</reference>
<evidence type="ECO:0000313" key="2">
    <source>
        <dbReference type="Proteomes" id="UP001279734"/>
    </source>
</evidence>
<evidence type="ECO:0000313" key="1">
    <source>
        <dbReference type="EMBL" id="GMH05200.1"/>
    </source>
</evidence>
<keyword evidence="2" id="KW-1185">Reference proteome</keyword>
<name>A0AAD3S679_NEPGR</name>
<dbReference type="EMBL" id="BSYO01000005">
    <property type="protein sequence ID" value="GMH05200.1"/>
    <property type="molecule type" value="Genomic_DNA"/>
</dbReference>
<gene>
    <name evidence="1" type="ORF">Nepgr_007040</name>
</gene>
<organism evidence="1 2">
    <name type="scientific">Nepenthes gracilis</name>
    <name type="common">Slender pitcher plant</name>
    <dbReference type="NCBI Taxonomy" id="150966"/>
    <lineage>
        <taxon>Eukaryota</taxon>
        <taxon>Viridiplantae</taxon>
        <taxon>Streptophyta</taxon>
        <taxon>Embryophyta</taxon>
        <taxon>Tracheophyta</taxon>
        <taxon>Spermatophyta</taxon>
        <taxon>Magnoliopsida</taxon>
        <taxon>eudicotyledons</taxon>
        <taxon>Gunneridae</taxon>
        <taxon>Pentapetalae</taxon>
        <taxon>Caryophyllales</taxon>
        <taxon>Nepenthaceae</taxon>
        <taxon>Nepenthes</taxon>
    </lineage>
</organism>
<proteinExistence type="predicted"/>
<protein>
    <submittedName>
        <fullName evidence="1">Uncharacterized protein</fullName>
    </submittedName>
</protein>
<dbReference type="AlphaFoldDB" id="A0AAD3S679"/>
<comment type="caution">
    <text evidence="1">The sequence shown here is derived from an EMBL/GenBank/DDBJ whole genome shotgun (WGS) entry which is preliminary data.</text>
</comment>
<accession>A0AAD3S679</accession>